<proteinExistence type="predicted"/>
<dbReference type="Proteomes" id="UP001341840">
    <property type="component" value="Unassembled WGS sequence"/>
</dbReference>
<feature type="non-terminal residue" evidence="1">
    <location>
        <position position="161"/>
    </location>
</feature>
<protein>
    <submittedName>
        <fullName evidence="1">Uncharacterized protein</fullName>
    </submittedName>
</protein>
<keyword evidence="2" id="KW-1185">Reference proteome</keyword>
<sequence>MGGGGLGSVSPSGLRGGLGSLSPSRWGARLGSGTPLGRGLATRLRVPGTGSKFDVLLSQFLNFQLHRLHAMSQFLGNLGLIRTNSTERSLGRATQSNPIKGTLSIAMDWVPRGRLPILDSSRIRINVAHFVAAAGPDVDRRRSGQCKPRLLRLGRPLSVTL</sequence>
<organism evidence="1 2">
    <name type="scientific">Stylosanthes scabra</name>
    <dbReference type="NCBI Taxonomy" id="79078"/>
    <lineage>
        <taxon>Eukaryota</taxon>
        <taxon>Viridiplantae</taxon>
        <taxon>Streptophyta</taxon>
        <taxon>Embryophyta</taxon>
        <taxon>Tracheophyta</taxon>
        <taxon>Spermatophyta</taxon>
        <taxon>Magnoliopsida</taxon>
        <taxon>eudicotyledons</taxon>
        <taxon>Gunneridae</taxon>
        <taxon>Pentapetalae</taxon>
        <taxon>rosids</taxon>
        <taxon>fabids</taxon>
        <taxon>Fabales</taxon>
        <taxon>Fabaceae</taxon>
        <taxon>Papilionoideae</taxon>
        <taxon>50 kb inversion clade</taxon>
        <taxon>dalbergioids sensu lato</taxon>
        <taxon>Dalbergieae</taxon>
        <taxon>Pterocarpus clade</taxon>
        <taxon>Stylosanthes</taxon>
    </lineage>
</organism>
<name>A0ABU6QXQ0_9FABA</name>
<dbReference type="EMBL" id="JASCZI010003107">
    <property type="protein sequence ID" value="MED6116648.1"/>
    <property type="molecule type" value="Genomic_DNA"/>
</dbReference>
<evidence type="ECO:0000313" key="1">
    <source>
        <dbReference type="EMBL" id="MED6116648.1"/>
    </source>
</evidence>
<comment type="caution">
    <text evidence="1">The sequence shown here is derived from an EMBL/GenBank/DDBJ whole genome shotgun (WGS) entry which is preliminary data.</text>
</comment>
<accession>A0ABU6QXQ0</accession>
<reference evidence="1 2" key="1">
    <citation type="journal article" date="2023" name="Plants (Basel)">
        <title>Bridging the Gap: Combining Genomics and Transcriptomics Approaches to Understand Stylosanthes scabra, an Orphan Legume from the Brazilian Caatinga.</title>
        <authorList>
            <person name="Ferreira-Neto J.R.C."/>
            <person name="da Silva M.D."/>
            <person name="Binneck E."/>
            <person name="de Melo N.F."/>
            <person name="da Silva R.H."/>
            <person name="de Melo A.L.T.M."/>
            <person name="Pandolfi V."/>
            <person name="Bustamante F.O."/>
            <person name="Brasileiro-Vidal A.C."/>
            <person name="Benko-Iseppon A.M."/>
        </authorList>
    </citation>
    <scope>NUCLEOTIDE SEQUENCE [LARGE SCALE GENOMIC DNA]</scope>
    <source>
        <tissue evidence="1">Leaves</tissue>
    </source>
</reference>
<evidence type="ECO:0000313" key="2">
    <source>
        <dbReference type="Proteomes" id="UP001341840"/>
    </source>
</evidence>
<gene>
    <name evidence="1" type="ORF">PIB30_102185</name>
</gene>